<evidence type="ECO:0000313" key="1">
    <source>
        <dbReference type="EMBL" id="AUO79172.1"/>
    </source>
</evidence>
<sequence length="81" mass="9275">MDHLVSGTFDIYHTEDGTPVRRLVYEYEDNPTIFWERHNEGDAGFVPIGSPSEFRALEDMHDAARDALRRTETEADTPPLP</sequence>
<protein>
    <submittedName>
        <fullName evidence="1">Uncharacterized protein</fullName>
    </submittedName>
</protein>
<name>A0A2I6UGS3_9CAUD</name>
<evidence type="ECO:0000313" key="2">
    <source>
        <dbReference type="Proteomes" id="UP000258606"/>
    </source>
</evidence>
<dbReference type="EMBL" id="MF580959">
    <property type="protein sequence ID" value="AUO79172.1"/>
    <property type="molecule type" value="Genomic_DNA"/>
</dbReference>
<dbReference type="KEGG" id="vg:40236335"/>
<accession>A0A2I6UGS3</accession>
<reference evidence="1 2" key="1">
    <citation type="submission" date="2017-07" db="EMBL/GenBank/DDBJ databases">
        <title>Characterization of ecologically diverse viruses infecting co-occurring strains of cosmopolitan hyperhalophilic Bacteroidetes.</title>
        <authorList>
            <person name="Villamor J."/>
            <person name="Ramos-Barbero M.D."/>
            <person name="Gonzalez-Torres P."/>
            <person name="Gabaldon T."/>
            <person name="Rollesso-Mora R."/>
            <person name="Meseguer I."/>
            <person name="Martinez-Garcia M."/>
            <person name="Santos F."/>
            <person name="Anton J."/>
        </authorList>
    </citation>
    <scope>NUCLEOTIDE SEQUENCE [LARGE SCALE GENOMIC DNA]</scope>
</reference>
<proteinExistence type="predicted"/>
<keyword evidence="2" id="KW-1185">Reference proteome</keyword>
<organism evidence="1 2">
    <name type="scientific">Salinibacter phage M8CRM-1</name>
    <dbReference type="NCBI Taxonomy" id="2681612"/>
    <lineage>
        <taxon>Viruses</taxon>
        <taxon>Duplodnaviria</taxon>
        <taxon>Heunggongvirae</taxon>
        <taxon>Uroviricota</taxon>
        <taxon>Caudoviricetes</taxon>
        <taxon>Kryptosalinivirus</taxon>
        <taxon>Kryptosalinivirus M8CRM1</taxon>
    </lineage>
</organism>
<dbReference type="RefSeq" id="YP_009639540.1">
    <property type="nucleotide sequence ID" value="NC_042351.1"/>
</dbReference>
<dbReference type="GeneID" id="40236335"/>
<dbReference type="Proteomes" id="UP000258606">
    <property type="component" value="Segment"/>
</dbReference>